<gene>
    <name evidence="1" type="ORF">LFTS_01211</name>
</gene>
<dbReference type="AlphaFoldDB" id="A0A2I2MFV4"/>
<dbReference type="EMBL" id="LT966316">
    <property type="protein sequence ID" value="SOU92584.1"/>
    <property type="molecule type" value="Genomic_DNA"/>
</dbReference>
<proteinExistence type="predicted"/>
<accession>A0A2I2MFV4</accession>
<dbReference type="RefSeq" id="WP_180271617.1">
    <property type="nucleotide sequence ID" value="NZ_OBMB01000001.1"/>
</dbReference>
<protein>
    <submittedName>
        <fullName evidence="1">Uncharacterized protein</fullName>
    </submittedName>
</protein>
<organism evidence="1">
    <name type="scientific">Leptospirillum ferriphilum</name>
    <dbReference type="NCBI Taxonomy" id="178606"/>
    <lineage>
        <taxon>Bacteria</taxon>
        <taxon>Pseudomonadati</taxon>
        <taxon>Nitrospirota</taxon>
        <taxon>Nitrospiria</taxon>
        <taxon>Nitrospirales</taxon>
        <taxon>Nitrospiraceae</taxon>
        <taxon>Leptospirillum</taxon>
    </lineage>
</organism>
<sequence length="103" mass="12065">MRHVAGRFEPYQLLAFRGIKAIKVSPGQKTRGDLVVSTLNEEYGDIQSRNLMKEIQILHLGKKGVRNRQKEPFQRSAWTSVFRLLPRLRTVSVSTRLRRFFRP</sequence>
<reference evidence="1" key="1">
    <citation type="submission" date="2017-12" db="EMBL/GenBank/DDBJ databases">
        <authorList>
            <consortium name="SysMetEx"/>
        </authorList>
    </citation>
    <scope>NUCLEOTIDE SEQUENCE</scope>
    <source>
        <strain evidence="1">Pb_238</strain>
    </source>
</reference>
<name>A0A2I2MFV4_9BACT</name>
<evidence type="ECO:0000313" key="1">
    <source>
        <dbReference type="EMBL" id="SOU92584.1"/>
    </source>
</evidence>